<dbReference type="AlphaFoldDB" id="A0A0J9URX1"/>
<evidence type="ECO:0000313" key="1">
    <source>
        <dbReference type="EMBL" id="KNB01001.1"/>
    </source>
</evidence>
<sequence>MKSLRGPEAEGIAFPLDVVHQYVKVEVDDKESDAIKSPNGLDEVIPDGVILRLPSPV</sequence>
<gene>
    <name evidence="1" type="ORF">FOXG_18812</name>
</gene>
<reference evidence="1" key="2">
    <citation type="journal article" date="2010" name="Nature">
        <title>Comparative genomics reveals mobile pathogenicity chromosomes in Fusarium.</title>
        <authorList>
            <person name="Ma L.J."/>
            <person name="van der Does H.C."/>
            <person name="Borkovich K.A."/>
            <person name="Coleman J.J."/>
            <person name="Daboussi M.J."/>
            <person name="Di Pietro A."/>
            <person name="Dufresne M."/>
            <person name="Freitag M."/>
            <person name="Grabherr M."/>
            <person name="Henrissat B."/>
            <person name="Houterman P.M."/>
            <person name="Kang S."/>
            <person name="Shim W.B."/>
            <person name="Woloshuk C."/>
            <person name="Xie X."/>
            <person name="Xu J.R."/>
            <person name="Antoniw J."/>
            <person name="Baker S.E."/>
            <person name="Bluhm B.H."/>
            <person name="Breakspear A."/>
            <person name="Brown D.W."/>
            <person name="Butchko R.A."/>
            <person name="Chapman S."/>
            <person name="Coulson R."/>
            <person name="Coutinho P.M."/>
            <person name="Danchin E.G."/>
            <person name="Diener A."/>
            <person name="Gale L.R."/>
            <person name="Gardiner D.M."/>
            <person name="Goff S."/>
            <person name="Hammond-Kosack K.E."/>
            <person name="Hilburn K."/>
            <person name="Hua-Van A."/>
            <person name="Jonkers W."/>
            <person name="Kazan K."/>
            <person name="Kodira C.D."/>
            <person name="Koehrsen M."/>
            <person name="Kumar L."/>
            <person name="Lee Y.H."/>
            <person name="Li L."/>
            <person name="Manners J.M."/>
            <person name="Miranda-Saavedra D."/>
            <person name="Mukherjee M."/>
            <person name="Park G."/>
            <person name="Park J."/>
            <person name="Park S.Y."/>
            <person name="Proctor R.H."/>
            <person name="Regev A."/>
            <person name="Ruiz-Roldan M.C."/>
            <person name="Sain D."/>
            <person name="Sakthikumar S."/>
            <person name="Sykes S."/>
            <person name="Schwartz D.C."/>
            <person name="Turgeon B.G."/>
            <person name="Wapinski I."/>
            <person name="Yoder O."/>
            <person name="Young S."/>
            <person name="Zeng Q."/>
            <person name="Zhou S."/>
            <person name="Galagan J."/>
            <person name="Cuomo C.A."/>
            <person name="Kistler H.C."/>
            <person name="Rep M."/>
        </authorList>
    </citation>
    <scope>NUCLEOTIDE SEQUENCE [LARGE SCALE GENOMIC DNA]</scope>
    <source>
        <strain evidence="1">4287</strain>
    </source>
</reference>
<accession>A0A0J9URX1</accession>
<reference evidence="1" key="1">
    <citation type="submission" date="2007-04" db="EMBL/GenBank/DDBJ databases">
        <authorList>
            <consortium name="The Broad Institute Genome Sequencing Platform"/>
            <person name="Birren B."/>
            <person name="Lander E."/>
            <person name="Galagan J."/>
            <person name="Nusbaum C."/>
            <person name="Devon K."/>
            <person name="Ma L.-J."/>
            <person name="Jaffe D."/>
            <person name="Butler J."/>
            <person name="Alvarez P."/>
            <person name="Gnerre S."/>
            <person name="Grabherr M."/>
            <person name="Kleber M."/>
            <person name="Mauceli E."/>
            <person name="Brockman W."/>
            <person name="MacCallum I.A."/>
            <person name="Young S."/>
            <person name="LaButti K."/>
            <person name="DeCaprio D."/>
            <person name="Crawford M."/>
            <person name="Koehrsen M."/>
            <person name="Engels R."/>
            <person name="Montgomery P."/>
            <person name="Pearson M."/>
            <person name="Howarth C."/>
            <person name="Larson L."/>
            <person name="White J."/>
            <person name="O'Leary S."/>
            <person name="Kodira C."/>
            <person name="Zeng Q."/>
            <person name="Yandava C."/>
            <person name="Alvarado L."/>
            <person name="Kistler C."/>
            <person name="Shim W.-B."/>
            <person name="Kang S."/>
            <person name="Woloshuk C."/>
        </authorList>
    </citation>
    <scope>NUCLEOTIDE SEQUENCE</scope>
    <source>
        <strain evidence="1">4287</strain>
    </source>
</reference>
<protein>
    <submittedName>
        <fullName evidence="1">Uncharacterized protein</fullName>
    </submittedName>
</protein>
<proteinExistence type="predicted"/>
<dbReference type="GeneID" id="28959518"/>
<dbReference type="KEGG" id="fox:FOXG_18812"/>
<organism evidence="1 2">
    <name type="scientific">Fusarium oxysporum f. sp. lycopersici (strain 4287 / CBS 123668 / FGSC 9935 / NRRL 34936)</name>
    <name type="common">Fusarium vascular wilt of tomato</name>
    <dbReference type="NCBI Taxonomy" id="426428"/>
    <lineage>
        <taxon>Eukaryota</taxon>
        <taxon>Fungi</taxon>
        <taxon>Dikarya</taxon>
        <taxon>Ascomycota</taxon>
        <taxon>Pezizomycotina</taxon>
        <taxon>Sordariomycetes</taxon>
        <taxon>Hypocreomycetidae</taxon>
        <taxon>Hypocreales</taxon>
        <taxon>Nectriaceae</taxon>
        <taxon>Fusarium</taxon>
        <taxon>Fusarium oxysporum species complex</taxon>
    </lineage>
</organism>
<evidence type="ECO:0000313" key="2">
    <source>
        <dbReference type="Proteomes" id="UP000009097"/>
    </source>
</evidence>
<dbReference type="EMBL" id="DS231699">
    <property type="protein sequence ID" value="KNB01001.1"/>
    <property type="molecule type" value="Genomic_DNA"/>
</dbReference>
<dbReference type="VEuPathDB" id="FungiDB:FOXG_18812"/>
<name>A0A0J9URX1_FUSO4</name>
<dbReference type="Proteomes" id="UP000009097">
    <property type="component" value="Unassembled WGS sequence"/>
</dbReference>
<dbReference type="RefSeq" id="XP_018239046.1">
    <property type="nucleotide sequence ID" value="XM_018398950.1"/>
</dbReference>